<keyword evidence="5" id="KW-1133">Transmembrane helix</keyword>
<dbReference type="SUPFAM" id="SSF51556">
    <property type="entry name" value="Metallo-dependent hydrolases"/>
    <property type="match status" value="1"/>
</dbReference>
<dbReference type="AlphaFoldDB" id="A0A7G2IGH0"/>
<dbReference type="EMBL" id="CBWP010000003">
    <property type="protein sequence ID" value="CDL35987.1"/>
    <property type="molecule type" value="Genomic_DNA"/>
</dbReference>
<evidence type="ECO:0000313" key="6">
    <source>
        <dbReference type="EMBL" id="CDL35987.1"/>
    </source>
</evidence>
<feature type="transmembrane region" description="Helical" evidence="5">
    <location>
        <begin position="111"/>
        <end position="130"/>
    </location>
</feature>
<evidence type="ECO:0000256" key="3">
    <source>
        <dbReference type="PIRSR" id="PIRSR601559-52"/>
    </source>
</evidence>
<name>A0A7G2IGH0_CITFR</name>
<dbReference type="GO" id="GO:0016788">
    <property type="term" value="F:hydrolase activity, acting on ester bonds"/>
    <property type="evidence" value="ECO:0007669"/>
    <property type="project" value="InterPro"/>
</dbReference>
<feature type="transmembrane region" description="Helical" evidence="5">
    <location>
        <begin position="71"/>
        <end position="90"/>
    </location>
</feature>
<evidence type="ECO:0000256" key="5">
    <source>
        <dbReference type="SAM" id="Phobius"/>
    </source>
</evidence>
<dbReference type="PROSITE" id="PS01322">
    <property type="entry name" value="PHOSPHOTRIESTERASE_1"/>
    <property type="match status" value="1"/>
</dbReference>
<evidence type="ECO:0000256" key="4">
    <source>
        <dbReference type="PROSITE-ProRule" id="PRU00679"/>
    </source>
</evidence>
<dbReference type="Proteomes" id="UP000019194">
    <property type="component" value="Unassembled WGS sequence"/>
</dbReference>
<keyword evidence="2" id="KW-0378">Hydrolase</keyword>
<keyword evidence="5" id="KW-0472">Membrane</keyword>
<comment type="caution">
    <text evidence="6">The sequence shown here is derived from an EMBL/GenBank/DDBJ whole genome shotgun (WGS) entry which is preliminary data.</text>
</comment>
<evidence type="ECO:0000256" key="2">
    <source>
        <dbReference type="ARBA" id="ARBA00022801"/>
    </source>
</evidence>
<dbReference type="InterPro" id="IPR032466">
    <property type="entry name" value="Metal_Hydrolase"/>
</dbReference>
<feature type="transmembrane region" description="Helical" evidence="5">
    <location>
        <begin position="12"/>
        <end position="33"/>
    </location>
</feature>
<dbReference type="Pfam" id="PF04657">
    <property type="entry name" value="DMT_YdcZ"/>
    <property type="match status" value="2"/>
</dbReference>
<feature type="transmembrane region" description="Helical" evidence="5">
    <location>
        <begin position="45"/>
        <end position="65"/>
    </location>
</feature>
<feature type="binding site" evidence="3">
    <location>
        <position position="397"/>
    </location>
    <ligand>
        <name>a divalent metal cation</name>
        <dbReference type="ChEBI" id="CHEBI:60240"/>
        <label>2</label>
    </ligand>
</feature>
<dbReference type="InterPro" id="IPR006750">
    <property type="entry name" value="YdcZ"/>
</dbReference>
<feature type="binding site" evidence="3">
    <location>
        <position position="256"/>
    </location>
    <ligand>
        <name>a divalent metal cation</name>
        <dbReference type="ChEBI" id="CHEBI:60240"/>
        <label>1</label>
    </ligand>
</feature>
<feature type="binding site" evidence="3">
    <location>
        <position position="397"/>
    </location>
    <ligand>
        <name>a divalent metal cation</name>
        <dbReference type="ChEBI" id="CHEBI:60240"/>
        <label>1</label>
    </ligand>
</feature>
<dbReference type="Gene3D" id="3.20.20.140">
    <property type="entry name" value="Metal-dependent hydrolases"/>
    <property type="match status" value="1"/>
</dbReference>
<comment type="similarity">
    <text evidence="4">Belongs to the metallo-dependent hydrolases superfamily. Phosphotriesterase family.</text>
</comment>
<dbReference type="PROSITE" id="PS51347">
    <property type="entry name" value="PHOSPHOTRIESTERASE_2"/>
    <property type="match status" value="1"/>
</dbReference>
<organism evidence="6 7">
    <name type="scientific">Citrobacter freundii</name>
    <dbReference type="NCBI Taxonomy" id="546"/>
    <lineage>
        <taxon>Bacteria</taxon>
        <taxon>Pseudomonadati</taxon>
        <taxon>Pseudomonadota</taxon>
        <taxon>Gammaproteobacteria</taxon>
        <taxon>Enterobacterales</taxon>
        <taxon>Enterobacteriaceae</taxon>
        <taxon>Citrobacter</taxon>
        <taxon>Citrobacter freundii complex</taxon>
    </lineage>
</organism>
<protein>
    <submittedName>
        <fullName evidence="6">Puative phophotriesterase</fullName>
    </submittedName>
</protein>
<dbReference type="InterPro" id="IPR017947">
    <property type="entry name" value="AryldialkylPase_Zn-BS"/>
</dbReference>
<dbReference type="CDD" id="cd00530">
    <property type="entry name" value="PTE"/>
    <property type="match status" value="1"/>
</dbReference>
<dbReference type="PANTHER" id="PTHR10819:SF3">
    <property type="entry name" value="PHOSPHOTRIESTERASE-RELATED PROTEIN"/>
    <property type="match status" value="1"/>
</dbReference>
<feature type="transmembrane region" description="Helical" evidence="5">
    <location>
        <begin position="196"/>
        <end position="216"/>
    </location>
</feature>
<dbReference type="InterPro" id="IPR001559">
    <property type="entry name" value="Phosphotriesterase"/>
</dbReference>
<keyword evidence="5" id="KW-0812">Transmembrane</keyword>
<dbReference type="PANTHER" id="PTHR10819">
    <property type="entry name" value="PHOSPHOTRIESTERASE-RELATED"/>
    <property type="match status" value="1"/>
</dbReference>
<comment type="caution">
    <text evidence="4">Lacks conserved residue(s) required for the propagation of feature annotation.</text>
</comment>
<sequence>MVVFSEGASASALGVATFQTALISALLLSGLLCDRFGVGVDEKKYFTPWRVTGALFAVIATIFVVSPQWHSTSFILLAILPFLAGLLAGWQPAGNAKVAEATGSMLVSITWNFIVGFCVLGAALAIRVALGHVTVQLPDTWWMYLGGPLGLLSIGLMAILVRGLGLLMLGVASTAGQLLGSVLIDELIPSLGNTVYLVTIIGTLFALIGAIVTTIPEYRASKMAQKNGGVRMKGFLQTVTGPVAHTDMGLTLPHEHLFNDLSSVVDEPHYEFSQQLVGKKVSADLQWGLKHDPYCCADNMDRKEIDDVIFEINNFMSLGGRTIVDATGSESIGRDVLSLREVALKTGLNIVASSGPYLEKFESARIHKPVELLASLIDKELNQGIGETDIRAGMIGEIGVSPAFTQAERNSLRAASLAQRNNPHTAMNIHMPGWLRLGDEVLDIVLEEMNVSPAKVSLAHSDPSGKDVAYQRKMLDRGVWLEFDMIGLDITFPKEGIAPGVQETADAVAHLIELGYADQIVLSHDVFLKQMWAKNGGNGWGFVPNVFLAYLAARGVDNDTLRSSVLITQRGCSRHSQQNARCLTPGY</sequence>
<proteinExistence type="inferred from homology"/>
<dbReference type="GO" id="GO:0008270">
    <property type="term" value="F:zinc ion binding"/>
    <property type="evidence" value="ECO:0007669"/>
    <property type="project" value="InterPro"/>
</dbReference>
<keyword evidence="1 3" id="KW-0479">Metal-binding</keyword>
<evidence type="ECO:0000256" key="1">
    <source>
        <dbReference type="ARBA" id="ARBA00022723"/>
    </source>
</evidence>
<evidence type="ECO:0000313" key="7">
    <source>
        <dbReference type="Proteomes" id="UP000019194"/>
    </source>
</evidence>
<feature type="binding site" evidence="3">
    <location>
        <position position="460"/>
    </location>
    <ligand>
        <name>a divalent metal cation</name>
        <dbReference type="ChEBI" id="CHEBI:60240"/>
        <label>2</label>
    </ligand>
</feature>
<reference evidence="6 7" key="1">
    <citation type="submission" date="2013-10" db="EMBL/GenBank/DDBJ databases">
        <title>Antibiotic resistance diversity of beta-lactamase producers in the General Hospital Vienna.</title>
        <authorList>
            <person name="Barisic I."/>
            <person name="Mitteregger D."/>
            <person name="Hirschl A.M."/>
            <person name="Noehammer C."/>
            <person name="Wiesinger-Mayr H."/>
        </authorList>
    </citation>
    <scope>NUCLEOTIDE SEQUENCE [LARGE SCALE GENOMIC DNA]</scope>
    <source>
        <strain evidence="6 7">ISC11</strain>
    </source>
</reference>
<accession>A0A7G2IGH0</accession>
<feature type="transmembrane region" description="Helical" evidence="5">
    <location>
        <begin position="142"/>
        <end position="161"/>
    </location>
</feature>
<dbReference type="Pfam" id="PF02126">
    <property type="entry name" value="PTE"/>
    <property type="match status" value="1"/>
</dbReference>
<feature type="binding site" evidence="3">
    <location>
        <position position="525"/>
    </location>
    <ligand>
        <name>a divalent metal cation</name>
        <dbReference type="ChEBI" id="CHEBI:60240"/>
        <label>1</label>
    </ligand>
</feature>
<comment type="cofactor">
    <cofactor evidence="3">
        <name>a divalent metal cation</name>
        <dbReference type="ChEBI" id="CHEBI:60240"/>
    </cofactor>
    <text evidence="3">Binds 2 divalent metal cations per subunit.</text>
</comment>
<feature type="binding site" evidence="3">
    <location>
        <position position="254"/>
    </location>
    <ligand>
        <name>a divalent metal cation</name>
        <dbReference type="ChEBI" id="CHEBI:60240"/>
        <label>1</label>
    </ligand>
</feature>
<feature type="binding site" evidence="3">
    <location>
        <position position="430"/>
    </location>
    <ligand>
        <name>a divalent metal cation</name>
        <dbReference type="ChEBI" id="CHEBI:60240"/>
        <label>2</label>
    </ligand>
</feature>
<feature type="transmembrane region" description="Helical" evidence="5">
    <location>
        <begin position="166"/>
        <end position="184"/>
    </location>
</feature>